<sequence>MTKTRSFLAGLTILKSLANYDYEKNTFWLAFRSSW</sequence>
<dbReference type="EMBL" id="BK014796">
    <property type="protein sequence ID" value="DAD76155.1"/>
    <property type="molecule type" value="Genomic_DNA"/>
</dbReference>
<name>A0A8S5M263_9CAUD</name>
<reference evidence="1" key="1">
    <citation type="journal article" date="2021" name="Proc. Natl. Acad. Sci. U.S.A.">
        <title>A Catalog of Tens of Thousands of Viruses from Human Metagenomes Reveals Hidden Associations with Chronic Diseases.</title>
        <authorList>
            <person name="Tisza M.J."/>
            <person name="Buck C.B."/>
        </authorList>
    </citation>
    <scope>NUCLEOTIDE SEQUENCE</scope>
    <source>
        <strain evidence="1">Ct5Xl4</strain>
    </source>
</reference>
<organism evidence="1">
    <name type="scientific">Myoviridae sp. ct5Xl4</name>
    <dbReference type="NCBI Taxonomy" id="2826613"/>
    <lineage>
        <taxon>Viruses</taxon>
        <taxon>Duplodnaviria</taxon>
        <taxon>Heunggongvirae</taxon>
        <taxon>Uroviricota</taxon>
        <taxon>Caudoviricetes</taxon>
    </lineage>
</organism>
<proteinExistence type="predicted"/>
<accession>A0A8S5M263</accession>
<protein>
    <submittedName>
        <fullName evidence="1">Uncharacterized protein</fullName>
    </submittedName>
</protein>
<evidence type="ECO:0000313" key="1">
    <source>
        <dbReference type="EMBL" id="DAD76155.1"/>
    </source>
</evidence>